<dbReference type="Pfam" id="PF13039">
    <property type="entry name" value="DUF3900"/>
    <property type="match status" value="1"/>
</dbReference>
<dbReference type="Pfam" id="PF13037">
    <property type="entry name" value="DUF3898"/>
    <property type="match status" value="1"/>
</dbReference>
<evidence type="ECO:0000259" key="1">
    <source>
        <dbReference type="Pfam" id="PF13037"/>
    </source>
</evidence>
<name>A0ABT7KWC8_9BACI</name>
<dbReference type="EMBL" id="JASWHZ010000001">
    <property type="protein sequence ID" value="MDL2417679.1"/>
    <property type="molecule type" value="Genomic_DNA"/>
</dbReference>
<organism evidence="2 3">
    <name type="scientific">Bacillus shihchuchen</name>
    <dbReference type="NCBI Taxonomy" id="3036942"/>
    <lineage>
        <taxon>Bacteria</taxon>
        <taxon>Bacillati</taxon>
        <taxon>Bacillota</taxon>
        <taxon>Bacilli</taxon>
        <taxon>Bacillales</taxon>
        <taxon>Bacillaceae</taxon>
        <taxon>Bacillus</taxon>
        <taxon>Bacillus cereus group</taxon>
    </lineage>
</organism>
<reference evidence="2 3" key="1">
    <citation type="journal article" date="2023" name="Int. J. Mol. Sci.">
        <title>Pathogenicity and Genomic Characterization of a Novel Genospecies, Bacillus shihchuchen, of the Bacillus cereus Group Isolated from Chinese Softshell Turtle (Pelodiscus sinensis).</title>
        <authorList>
            <person name="Cheng L.W."/>
            <person name="Byadgi O.V."/>
            <person name="Tsai C.E."/>
            <person name="Wang P.C."/>
            <person name="Chen S.C."/>
        </authorList>
    </citation>
    <scope>NUCLEOTIDE SEQUENCE [LARGE SCALE GENOMIC DNA]</scope>
    <source>
        <strain evidence="2 3">QF108-045</strain>
    </source>
</reference>
<protein>
    <submittedName>
        <fullName evidence="2">DUF3900 domain-containing protein</fullName>
    </submittedName>
</protein>
<evidence type="ECO:0000313" key="3">
    <source>
        <dbReference type="Proteomes" id="UP001229716"/>
    </source>
</evidence>
<dbReference type="InterPro" id="IPR025006">
    <property type="entry name" value="DUF3900"/>
</dbReference>
<proteinExistence type="predicted"/>
<sequence length="375" mass="43811">MDFEINYLSFYVVQVEGKGEAVDKRYKHFQTLDAEEYEDSSLKEFLNGELLKISKRKVERHAKTEQAPTKIGRFIVEEGHELDSNPHYNLFNRIRFAETKENFKDMSEPLVYTYLDTSAVRGGVFLIAQAKLRKYFDDPFVFVMKCDFEPKVASISDESTLIRNVEMAITTKNMKSIQYPYMPEEGMVEVGELKIHQASHARYFEDFLKFVEYERSMPEIMKTQVMDMVYDQIEDVFEEGTEEREQFDQAMEVWAASPKREIMEQFSTEEVMEATAQIVEHAPEVELKLKADHISVKALLADFGDQIHIAKVNDRYVLMIEADTLTFEKGFSPIEFLKPDELQDVIERIENKQQYSYSSGKLNRLTTKILSLCKR</sequence>
<accession>A0ABT7KWC8</accession>
<gene>
    <name evidence="2" type="ORF">P6F46_09380</name>
</gene>
<keyword evidence="3" id="KW-1185">Reference proteome</keyword>
<dbReference type="InterPro" id="IPR025012">
    <property type="entry name" value="DUF3898"/>
</dbReference>
<dbReference type="Proteomes" id="UP001229716">
    <property type="component" value="Unassembled WGS sequence"/>
</dbReference>
<evidence type="ECO:0000313" key="2">
    <source>
        <dbReference type="EMBL" id="MDL2417679.1"/>
    </source>
</evidence>
<feature type="domain" description="DUF3898" evidence="1">
    <location>
        <begin position="261"/>
        <end position="350"/>
    </location>
</feature>
<comment type="caution">
    <text evidence="2">The sequence shown here is derived from an EMBL/GenBank/DDBJ whole genome shotgun (WGS) entry which is preliminary data.</text>
</comment>